<name>A0A1G4JKY6_9SACH</name>
<dbReference type="OrthoDB" id="2015213at2759"/>
<dbReference type="PANTHER" id="PTHR43881">
    <property type="entry name" value="GAMMA-GLUTAMYLTRANSPEPTIDASE (AFU_ORTHOLOGUE AFUA_4G13580)"/>
    <property type="match status" value="1"/>
</dbReference>
<dbReference type="Proteomes" id="UP000191024">
    <property type="component" value="Chromosome E"/>
</dbReference>
<dbReference type="InterPro" id="IPR043137">
    <property type="entry name" value="GGT_ssub_C"/>
</dbReference>
<dbReference type="Pfam" id="PF01019">
    <property type="entry name" value="G_glu_transpept"/>
    <property type="match status" value="1"/>
</dbReference>
<dbReference type="SUPFAM" id="SSF56235">
    <property type="entry name" value="N-terminal nucleophile aminohydrolases (Ntn hydrolases)"/>
    <property type="match status" value="1"/>
</dbReference>
<keyword evidence="2" id="KW-1185">Reference proteome</keyword>
<evidence type="ECO:0000313" key="1">
    <source>
        <dbReference type="EMBL" id="SCU91221.1"/>
    </source>
</evidence>
<dbReference type="STRING" id="1230905.A0A1G4JKY6"/>
<dbReference type="Gene3D" id="1.10.246.130">
    <property type="match status" value="1"/>
</dbReference>
<organism evidence="1 2">
    <name type="scientific">Lachancea mirantina</name>
    <dbReference type="NCBI Taxonomy" id="1230905"/>
    <lineage>
        <taxon>Eukaryota</taxon>
        <taxon>Fungi</taxon>
        <taxon>Dikarya</taxon>
        <taxon>Ascomycota</taxon>
        <taxon>Saccharomycotina</taxon>
        <taxon>Saccharomycetes</taxon>
        <taxon>Saccharomycetales</taxon>
        <taxon>Saccharomycetaceae</taxon>
        <taxon>Lachancea</taxon>
    </lineage>
</organism>
<gene>
    <name evidence="1" type="ORF">LAMI_0E05138G</name>
</gene>
<dbReference type="PANTHER" id="PTHR43881:SF1">
    <property type="entry name" value="GAMMA-GLUTAMYLTRANSPEPTIDASE (AFU_ORTHOLOGUE AFUA_4G13580)"/>
    <property type="match status" value="1"/>
</dbReference>
<protein>
    <submittedName>
        <fullName evidence="1">LAMI_0E05138g1_1</fullName>
    </submittedName>
</protein>
<dbReference type="AlphaFoldDB" id="A0A1G4JKY6"/>
<dbReference type="InterPro" id="IPR043138">
    <property type="entry name" value="GGT_lsub"/>
</dbReference>
<proteinExistence type="predicted"/>
<accession>A0A1G4JKY6</accession>
<dbReference type="EMBL" id="LT598465">
    <property type="protein sequence ID" value="SCU91221.1"/>
    <property type="molecule type" value="Genomic_DNA"/>
</dbReference>
<dbReference type="Gene3D" id="3.60.20.40">
    <property type="match status" value="1"/>
</dbReference>
<sequence length="676" mass="73976">MNYWLFNTVLIGCLSTINNDPALRALPYRILISNVERMLLSRKGFGSGSETTSKTSRLPRLESSIKHGFRVHEWTLLSATLNSSRTSFKMSFNSSRRSVVHSTKGIVACSQPLAASAGIKILELGGNSIDASIAVSACLCALEPASTGIAGDCFLLHFDASTKEVIGMNATGRTPSKLSYEFLKETNAVDPNACRLPKHSVHAITVPGAIAGWIDAYAKLGSGNVTLEQIFQPAIDLCSNGYPVSEISAYLIQISWKTLQRQNSQNPALLNCFAPINRPGEPPRDGDILKNPSLAEAFELIAKNGKDGFYRGPIAEAIVDEIESRQGVLSAYDLANNETTFVNPIYLDFLGHRIWEIPPNGQGLVVLLALGIIRELHASGKINLFELKHNSPEYLHLLIESLKIAFYDSDEYVSDPDYQDVNILDRLLSRSYLKSRAALFKGDSIIDSRTMKYGVPDADLNQSDTVYFTVSDQNGNATSFINSVFIEFGSSIIPKKFGGFTLHNRGSNFNLTENTKNFLQPNKRPYHTIIPSMITDPDTGDLLYSFGNMGGFMQPTGHVQHFLNLVLFKMTPQESLDSPRICLSPNPKFASLDRGLGSHGPVSTPVTLVSTEEDMPKTTVQGLRNLGHDVEVLSGMDRSLFGRGQIIKKTKFDSVGSFSYSAGSDKRGDGCAIPLI</sequence>
<dbReference type="InterPro" id="IPR029055">
    <property type="entry name" value="Ntn_hydrolases_N"/>
</dbReference>
<dbReference type="PRINTS" id="PR01210">
    <property type="entry name" value="GGTRANSPTASE"/>
</dbReference>
<reference evidence="1 2" key="1">
    <citation type="submission" date="2016-03" db="EMBL/GenBank/DDBJ databases">
        <authorList>
            <person name="Devillers H."/>
        </authorList>
    </citation>
    <scope>NUCLEOTIDE SEQUENCE [LARGE SCALE GENOMIC DNA]</scope>
    <source>
        <strain evidence="1">CBS 11717</strain>
    </source>
</reference>
<dbReference type="InterPro" id="IPR052896">
    <property type="entry name" value="GGT-like_enzyme"/>
</dbReference>
<evidence type="ECO:0000313" key="2">
    <source>
        <dbReference type="Proteomes" id="UP000191024"/>
    </source>
</evidence>